<dbReference type="EMBL" id="CM042021">
    <property type="protein sequence ID" value="KAI3820131.1"/>
    <property type="molecule type" value="Genomic_DNA"/>
</dbReference>
<evidence type="ECO:0000313" key="2">
    <source>
        <dbReference type="Proteomes" id="UP001056120"/>
    </source>
</evidence>
<proteinExistence type="predicted"/>
<reference evidence="1 2" key="2">
    <citation type="journal article" date="2022" name="Mol. Ecol. Resour.">
        <title>The genomes of chicory, endive, great burdock and yacon provide insights into Asteraceae paleo-polyploidization history and plant inulin production.</title>
        <authorList>
            <person name="Fan W."/>
            <person name="Wang S."/>
            <person name="Wang H."/>
            <person name="Wang A."/>
            <person name="Jiang F."/>
            <person name="Liu H."/>
            <person name="Zhao H."/>
            <person name="Xu D."/>
            <person name="Zhang Y."/>
        </authorList>
    </citation>
    <scope>NUCLEOTIDE SEQUENCE [LARGE SCALE GENOMIC DNA]</scope>
    <source>
        <strain evidence="2">cv. Yunnan</strain>
        <tissue evidence="1">Leaves</tissue>
    </source>
</reference>
<evidence type="ECO:0000313" key="1">
    <source>
        <dbReference type="EMBL" id="KAI3820131.1"/>
    </source>
</evidence>
<accession>A0ACB9JIZ3</accession>
<dbReference type="Proteomes" id="UP001056120">
    <property type="component" value="Linkage Group LG04"/>
</dbReference>
<keyword evidence="2" id="KW-1185">Reference proteome</keyword>
<name>A0ACB9JIZ3_9ASTR</name>
<sequence length="99" mass="11338">MVWRELFHLPIKPKRLAAVKRREDGELIKGKGRALDWKVQSIAGFKAGNITTKTPLLNPTFDVRFYSKPPSPPPCIPPTHPLRPPQPQHPQRYHNTESL</sequence>
<protein>
    <submittedName>
        <fullName evidence="1">Uncharacterized protein</fullName>
    </submittedName>
</protein>
<gene>
    <name evidence="1" type="ORF">L1987_13989</name>
</gene>
<organism evidence="1 2">
    <name type="scientific">Smallanthus sonchifolius</name>
    <dbReference type="NCBI Taxonomy" id="185202"/>
    <lineage>
        <taxon>Eukaryota</taxon>
        <taxon>Viridiplantae</taxon>
        <taxon>Streptophyta</taxon>
        <taxon>Embryophyta</taxon>
        <taxon>Tracheophyta</taxon>
        <taxon>Spermatophyta</taxon>
        <taxon>Magnoliopsida</taxon>
        <taxon>eudicotyledons</taxon>
        <taxon>Gunneridae</taxon>
        <taxon>Pentapetalae</taxon>
        <taxon>asterids</taxon>
        <taxon>campanulids</taxon>
        <taxon>Asterales</taxon>
        <taxon>Asteraceae</taxon>
        <taxon>Asteroideae</taxon>
        <taxon>Heliantheae alliance</taxon>
        <taxon>Millerieae</taxon>
        <taxon>Smallanthus</taxon>
    </lineage>
</organism>
<reference evidence="2" key="1">
    <citation type="journal article" date="2022" name="Mol. Ecol. Resour.">
        <title>The genomes of chicory, endive, great burdock and yacon provide insights into Asteraceae palaeo-polyploidization history and plant inulin production.</title>
        <authorList>
            <person name="Fan W."/>
            <person name="Wang S."/>
            <person name="Wang H."/>
            <person name="Wang A."/>
            <person name="Jiang F."/>
            <person name="Liu H."/>
            <person name="Zhao H."/>
            <person name="Xu D."/>
            <person name="Zhang Y."/>
        </authorList>
    </citation>
    <scope>NUCLEOTIDE SEQUENCE [LARGE SCALE GENOMIC DNA]</scope>
    <source>
        <strain evidence="2">cv. Yunnan</strain>
    </source>
</reference>
<comment type="caution">
    <text evidence="1">The sequence shown here is derived from an EMBL/GenBank/DDBJ whole genome shotgun (WGS) entry which is preliminary data.</text>
</comment>